<protein>
    <submittedName>
        <fullName evidence="2">Uncharacterized protein</fullName>
    </submittedName>
</protein>
<name>A0A6V7INC2_9HYME</name>
<reference evidence="2" key="1">
    <citation type="submission" date="2020-07" db="EMBL/GenBank/DDBJ databases">
        <authorList>
            <person name="Ferguson B K."/>
        </authorList>
    </citation>
    <scope>NUCLEOTIDE SEQUENCE</scope>
    <source>
        <strain evidence="2">L06</strain>
    </source>
</reference>
<sequence>MILRMAENGLAEHHLQKIIDRNIGLHLREVLIERDGTANAKAVPLKWKSLGAAVTLLYTSHILAVIIFIFELTSHSVTENKSVCGILMDISRRRSD</sequence>
<proteinExistence type="predicted"/>
<dbReference type="EMBL" id="CADCXW020000009">
    <property type="protein sequence ID" value="CAD1540949.1"/>
    <property type="molecule type" value="Genomic_DNA"/>
</dbReference>
<keyword evidence="1" id="KW-0472">Membrane</keyword>
<organism evidence="2">
    <name type="scientific">Bracon brevicornis</name>
    <dbReference type="NCBI Taxonomy" id="1563983"/>
    <lineage>
        <taxon>Eukaryota</taxon>
        <taxon>Metazoa</taxon>
        <taxon>Ecdysozoa</taxon>
        <taxon>Arthropoda</taxon>
        <taxon>Hexapoda</taxon>
        <taxon>Insecta</taxon>
        <taxon>Pterygota</taxon>
        <taxon>Neoptera</taxon>
        <taxon>Endopterygota</taxon>
        <taxon>Hymenoptera</taxon>
        <taxon>Apocrita</taxon>
        <taxon>Ichneumonoidea</taxon>
        <taxon>Braconidae</taxon>
        <taxon>Braconinae</taxon>
        <taxon>Bracon</taxon>
    </lineage>
</organism>
<evidence type="ECO:0000313" key="2">
    <source>
        <dbReference type="EMBL" id="CAD1540949.1"/>
    </source>
</evidence>
<evidence type="ECO:0000256" key="1">
    <source>
        <dbReference type="SAM" id="Phobius"/>
    </source>
</evidence>
<dbReference type="AlphaFoldDB" id="A0A6V7INC2"/>
<feature type="transmembrane region" description="Helical" evidence="1">
    <location>
        <begin position="50"/>
        <end position="70"/>
    </location>
</feature>
<accession>A0A6V7INC2</accession>
<gene>
    <name evidence="2" type="ORF">BBRV_LOCUS29478</name>
</gene>
<keyword evidence="1" id="KW-1133">Transmembrane helix</keyword>
<keyword evidence="1" id="KW-0812">Transmembrane</keyword>